<evidence type="ECO:0000313" key="2">
    <source>
        <dbReference type="EMBL" id="SVA61356.1"/>
    </source>
</evidence>
<gene>
    <name evidence="2" type="ORF">METZ01_LOCUS114210</name>
</gene>
<dbReference type="Gene3D" id="3.30.70.1380">
    <property type="entry name" value="Transcriptional regulatory protein pf0864 domain like"/>
    <property type="match status" value="1"/>
</dbReference>
<sequence length="398" mass="42431">MRVAYVQAMGGASGDMLLASLIDAGLKMKSLEEIVDLLGISGVTFKESNSQRNEVSGTHVDVILDSEAERPRRWQDFVSMVEASSLSSNVKNTAGRIFALIGEAESRVHGSDVEHVHLHELGTLDTLVDVVGVIAGLEILGVEKLFCSSLPTGSGTVQTAHGRVMVPAPATETILVMTSAPSHGPPTSMPSTGEMLTPTGAAILGSIAEFDAPVMKIESVGYGLGTRNPDSYPNALSLTIGEIDKEKVLKGLKLLETNLDDSTGEILGYVQQSLIAKAGVRDVWTTPISMKKDRPGVMLSVLVEASVEAETASFILRETSSLGIRTRTVERIIAERSIEELSLAIGTCNVKIKSMGGQVVSASPEFEDCKKIAEQTGLPVIEVMKIVQSEADRRFLAR</sequence>
<protein>
    <recommendedName>
        <fullName evidence="3">Nickel insertion protein</fullName>
    </recommendedName>
</protein>
<dbReference type="HAMAP" id="MF_01074">
    <property type="entry name" value="LarC"/>
    <property type="match status" value="1"/>
</dbReference>
<dbReference type="EMBL" id="UINC01014376">
    <property type="protein sequence ID" value="SVA61356.1"/>
    <property type="molecule type" value="Genomic_DNA"/>
</dbReference>
<keyword evidence="1" id="KW-0533">Nickel</keyword>
<dbReference type="Pfam" id="PF01969">
    <property type="entry name" value="Ni_insertion"/>
    <property type="match status" value="1"/>
</dbReference>
<dbReference type="InterPro" id="IPR002822">
    <property type="entry name" value="Ni_insertion"/>
</dbReference>
<dbReference type="AlphaFoldDB" id="A0A381X9D0"/>
<dbReference type="NCBIfam" id="TIGR00299">
    <property type="entry name" value="nickel pincer cofactor biosynthesis protein LarC"/>
    <property type="match status" value="1"/>
</dbReference>
<evidence type="ECO:0000256" key="1">
    <source>
        <dbReference type="ARBA" id="ARBA00022596"/>
    </source>
</evidence>
<reference evidence="2" key="1">
    <citation type="submission" date="2018-05" db="EMBL/GenBank/DDBJ databases">
        <authorList>
            <person name="Lanie J.A."/>
            <person name="Ng W.-L."/>
            <person name="Kazmierczak K.M."/>
            <person name="Andrzejewski T.M."/>
            <person name="Davidsen T.M."/>
            <person name="Wayne K.J."/>
            <person name="Tettelin H."/>
            <person name="Glass J.I."/>
            <person name="Rusch D."/>
            <person name="Podicherti R."/>
            <person name="Tsui H.-C.T."/>
            <person name="Winkler M.E."/>
        </authorList>
    </citation>
    <scope>NUCLEOTIDE SEQUENCE</scope>
</reference>
<accession>A0A381X9D0</accession>
<organism evidence="2">
    <name type="scientific">marine metagenome</name>
    <dbReference type="NCBI Taxonomy" id="408172"/>
    <lineage>
        <taxon>unclassified sequences</taxon>
        <taxon>metagenomes</taxon>
        <taxon>ecological metagenomes</taxon>
    </lineage>
</organism>
<proteinExistence type="inferred from homology"/>
<dbReference type="PANTHER" id="PTHR36566:SF1">
    <property type="entry name" value="PYRIDINIUM-3,5-BISTHIOCARBOXYLIC ACID MONONUCLEOTIDE NICKEL INSERTION PROTEIN"/>
    <property type="match status" value="1"/>
</dbReference>
<dbReference type="PANTHER" id="PTHR36566">
    <property type="entry name" value="NICKEL INSERTION PROTEIN-RELATED"/>
    <property type="match status" value="1"/>
</dbReference>
<name>A0A381X9D0_9ZZZZ</name>
<evidence type="ECO:0008006" key="3">
    <source>
        <dbReference type="Google" id="ProtNLM"/>
    </source>
</evidence>